<proteinExistence type="inferred from homology"/>
<evidence type="ECO:0000256" key="1">
    <source>
        <dbReference type="ARBA" id="ARBA00004571"/>
    </source>
</evidence>
<accession>A0ABP6XZH6</accession>
<evidence type="ECO:0000256" key="4">
    <source>
        <dbReference type="ARBA" id="ARBA00022692"/>
    </source>
</evidence>
<evidence type="ECO:0000256" key="5">
    <source>
        <dbReference type="ARBA" id="ARBA00022729"/>
    </source>
</evidence>
<dbReference type="NCBIfam" id="TIGR04057">
    <property type="entry name" value="SusC_RagA_signa"/>
    <property type="match status" value="1"/>
</dbReference>
<feature type="domain" description="Secretin/TonB short N-terminal" evidence="10">
    <location>
        <begin position="47"/>
        <end position="98"/>
    </location>
</feature>
<dbReference type="InterPro" id="IPR023996">
    <property type="entry name" value="TonB-dep_OMP_SusC/RagA"/>
</dbReference>
<dbReference type="Pfam" id="PF07715">
    <property type="entry name" value="Plug"/>
    <property type="match status" value="1"/>
</dbReference>
<comment type="similarity">
    <text evidence="8">Belongs to the TonB-dependent receptor family.</text>
</comment>
<dbReference type="InterPro" id="IPR008969">
    <property type="entry name" value="CarboxyPept-like_regulatory"/>
</dbReference>
<organism evidence="11 12">
    <name type="scientific">Snuella lapsa</name>
    <dbReference type="NCBI Taxonomy" id="870481"/>
    <lineage>
        <taxon>Bacteria</taxon>
        <taxon>Pseudomonadati</taxon>
        <taxon>Bacteroidota</taxon>
        <taxon>Flavobacteriia</taxon>
        <taxon>Flavobacteriales</taxon>
        <taxon>Flavobacteriaceae</taxon>
        <taxon>Snuella</taxon>
    </lineage>
</organism>
<keyword evidence="6 8" id="KW-0472">Membrane</keyword>
<dbReference type="InterPro" id="IPR037066">
    <property type="entry name" value="Plug_dom_sf"/>
</dbReference>
<keyword evidence="2 8" id="KW-0813">Transport</keyword>
<dbReference type="Proteomes" id="UP001500954">
    <property type="component" value="Unassembled WGS sequence"/>
</dbReference>
<dbReference type="InterPro" id="IPR012910">
    <property type="entry name" value="Plug_dom"/>
</dbReference>
<dbReference type="SMART" id="SM00965">
    <property type="entry name" value="STN"/>
    <property type="match status" value="1"/>
</dbReference>
<dbReference type="InterPro" id="IPR023997">
    <property type="entry name" value="TonB-dep_OMP_SusC/RagA_CS"/>
</dbReference>
<keyword evidence="12" id="KW-1185">Reference proteome</keyword>
<keyword evidence="4 8" id="KW-0812">Transmembrane</keyword>
<dbReference type="Pfam" id="PF13715">
    <property type="entry name" value="CarbopepD_reg_2"/>
    <property type="match status" value="1"/>
</dbReference>
<comment type="caution">
    <text evidence="11">The sequence shown here is derived from an EMBL/GenBank/DDBJ whole genome shotgun (WGS) entry which is preliminary data.</text>
</comment>
<dbReference type="SUPFAM" id="SSF49464">
    <property type="entry name" value="Carboxypeptidase regulatory domain-like"/>
    <property type="match status" value="1"/>
</dbReference>
<evidence type="ECO:0000313" key="12">
    <source>
        <dbReference type="Proteomes" id="UP001500954"/>
    </source>
</evidence>
<keyword evidence="3 8" id="KW-1134">Transmembrane beta strand</keyword>
<evidence type="ECO:0000256" key="2">
    <source>
        <dbReference type="ARBA" id="ARBA00022448"/>
    </source>
</evidence>
<evidence type="ECO:0000256" key="6">
    <source>
        <dbReference type="ARBA" id="ARBA00023136"/>
    </source>
</evidence>
<evidence type="ECO:0000256" key="9">
    <source>
        <dbReference type="SAM" id="SignalP"/>
    </source>
</evidence>
<keyword evidence="7 8" id="KW-0998">Cell outer membrane</keyword>
<evidence type="ECO:0000313" key="11">
    <source>
        <dbReference type="EMBL" id="GAA3575082.1"/>
    </source>
</evidence>
<protein>
    <submittedName>
        <fullName evidence="11">TonB-dependent receptor</fullName>
    </submittedName>
</protein>
<dbReference type="Gene3D" id="2.170.130.10">
    <property type="entry name" value="TonB-dependent receptor, plug domain"/>
    <property type="match status" value="1"/>
</dbReference>
<dbReference type="PANTHER" id="PTHR30069">
    <property type="entry name" value="TONB-DEPENDENT OUTER MEMBRANE RECEPTOR"/>
    <property type="match status" value="1"/>
</dbReference>
<dbReference type="Gene3D" id="2.60.40.1120">
    <property type="entry name" value="Carboxypeptidase-like, regulatory domain"/>
    <property type="match status" value="1"/>
</dbReference>
<feature type="signal peptide" evidence="9">
    <location>
        <begin position="1"/>
        <end position="20"/>
    </location>
</feature>
<keyword evidence="5 9" id="KW-0732">Signal</keyword>
<evidence type="ECO:0000256" key="7">
    <source>
        <dbReference type="ARBA" id="ARBA00023237"/>
    </source>
</evidence>
<dbReference type="EMBL" id="BAABCY010000068">
    <property type="protein sequence ID" value="GAA3575082.1"/>
    <property type="molecule type" value="Genomic_DNA"/>
</dbReference>
<dbReference type="InterPro" id="IPR036942">
    <property type="entry name" value="Beta-barrel_TonB_sf"/>
</dbReference>
<comment type="subcellular location">
    <subcellularLocation>
        <location evidence="1 8">Cell outer membrane</location>
        <topology evidence="1 8">Multi-pass membrane protein</topology>
    </subcellularLocation>
</comment>
<keyword evidence="11" id="KW-0675">Receptor</keyword>
<dbReference type="NCBIfam" id="TIGR04056">
    <property type="entry name" value="OMP_RagA_SusC"/>
    <property type="match status" value="1"/>
</dbReference>
<evidence type="ECO:0000256" key="3">
    <source>
        <dbReference type="ARBA" id="ARBA00022452"/>
    </source>
</evidence>
<dbReference type="PANTHER" id="PTHR30069:SF29">
    <property type="entry name" value="HEMOGLOBIN AND HEMOGLOBIN-HAPTOGLOBIN-BINDING PROTEIN 1-RELATED"/>
    <property type="match status" value="1"/>
</dbReference>
<dbReference type="Gene3D" id="2.40.170.20">
    <property type="entry name" value="TonB-dependent receptor, beta-barrel domain"/>
    <property type="match status" value="1"/>
</dbReference>
<dbReference type="Pfam" id="PF07660">
    <property type="entry name" value="STN"/>
    <property type="match status" value="1"/>
</dbReference>
<gene>
    <name evidence="11" type="ORF">GCM10022395_25190</name>
</gene>
<feature type="chain" id="PRO_5047397694" evidence="9">
    <location>
        <begin position="21"/>
        <end position="1165"/>
    </location>
</feature>
<sequence>MKIYLVLICISLTKIFAVDAYSQSISLNAKNEKIKTILNKIEGESNYSFFYNSSIINVNKKRSLNVENTDLKDALKMLFIDTEIDFSFLRDQIILYPKNQPELRLKLENLLKSSEEAIVSSLTLEMINEFINSSLQQSISGTVTDNTGMPLPGVSIIIKGTNLGTTTDFDGNYSINVQNPNDVLVFSYIGYGTKEIAVNNQSTINVTLDEAASELEEVVVVGYGTEKKINLTGSVGTVQSEELNLVPVANSASLLTGRIPGIVTKQSSGLPGSEGVNISIRGFGTPYILVDGVELAGGFTRIDPNEIETISVLKDAAAAVYGSRAANGVILVTTKRGKSGAPSITYSNSISLQEATSFFDHVDASKYVELVRESDFNDAAAAARLSEDPLPTLSGLDSSGVLQFTAEELANYQSGAPGYEGGNWIDALINNGAPLIKHNVSVSGGSENVKYFTSAGYTKQESYFTNRDHDYSRYNVRSNLDVAVNKRLRFNLDLSFRHDFRTRAADVNNIFNDLATAQPIYPTELPDPSQGAAYSGFSQRNPVARTSQELYGFTNRYDNTFTGKLGLEYKILGIEGLKLKTEFNVITLQRNTKNFVKQYPVVEYNPVDGSYILQAVQGAITSVSENQFRRHQIFPLISLEYQKQFGDHFVKGLVLGETRSRKFSFLSAGREELLTTAIPEIFVGNTDFQSTGGYSGSDLGSKSLVGRFDYRYKDRYLFQATFRADGDVLFSPTARWGYFPSFSAGWVMSKENFLKDSNTIDHLKLRLSYSESGDARASGLSGFDYLTGYGLSGTYLFDGSTYQGIRTLGLVNPDLTWEEATSYNVGLEANFFNNRLQFEADVFYRDRRNLLRPNTAEIPSTFGGNLPLVNLNTENNRGIDVKLNYQQTIGDLQLYVSPNFTYTRRKFDKVFDQEEFTDEDQIRINDRRGQWANRNFGYFSDGIFMSQQEIDNHPIDQDQQGNASLRPGDIKYKDLNDDGEITFRDQDVIAFNSGLPEMIFGLALGAKYKQFSLDMLFQGASRFSMNVSGAARKAFSNSSIPFDYHYNLRWQPDPNNPDVNINPNAQLPAITATGSTNNDRNSDFWRKDVTFVRLKTLNLSYNLPKEVINKVGIKNLQLYTGAENLFTLTNLGIYKNSFDPESAEGNPSRDLPIIRNYSLGMRITF</sequence>
<dbReference type="SUPFAM" id="SSF56935">
    <property type="entry name" value="Porins"/>
    <property type="match status" value="1"/>
</dbReference>
<evidence type="ECO:0000259" key="10">
    <source>
        <dbReference type="SMART" id="SM00965"/>
    </source>
</evidence>
<dbReference type="InterPro" id="IPR011662">
    <property type="entry name" value="Secretin/TonB_short_N"/>
</dbReference>
<dbReference type="PROSITE" id="PS52016">
    <property type="entry name" value="TONB_DEPENDENT_REC_3"/>
    <property type="match status" value="1"/>
</dbReference>
<evidence type="ECO:0000256" key="8">
    <source>
        <dbReference type="PROSITE-ProRule" id="PRU01360"/>
    </source>
</evidence>
<dbReference type="InterPro" id="IPR039426">
    <property type="entry name" value="TonB-dep_rcpt-like"/>
</dbReference>
<name>A0ABP6XZH6_9FLAO</name>
<reference evidence="12" key="1">
    <citation type="journal article" date="2019" name="Int. J. Syst. Evol. Microbiol.">
        <title>The Global Catalogue of Microorganisms (GCM) 10K type strain sequencing project: providing services to taxonomists for standard genome sequencing and annotation.</title>
        <authorList>
            <consortium name="The Broad Institute Genomics Platform"/>
            <consortium name="The Broad Institute Genome Sequencing Center for Infectious Disease"/>
            <person name="Wu L."/>
            <person name="Ma J."/>
        </authorList>
    </citation>
    <scope>NUCLEOTIDE SEQUENCE [LARGE SCALE GENOMIC DNA]</scope>
    <source>
        <strain evidence="12">JCM 17111</strain>
    </source>
</reference>